<dbReference type="InterPro" id="IPR052529">
    <property type="entry name" value="Bact_Transport_Assoc"/>
</dbReference>
<feature type="transmembrane region" description="Helical" evidence="1">
    <location>
        <begin position="104"/>
        <end position="123"/>
    </location>
</feature>
<proteinExistence type="predicted"/>
<protein>
    <recommendedName>
        <fullName evidence="2">DUF418 domain-containing protein</fullName>
    </recommendedName>
</protein>
<evidence type="ECO:0000256" key="1">
    <source>
        <dbReference type="SAM" id="Phobius"/>
    </source>
</evidence>
<gene>
    <name evidence="3" type="ORF">GCM10011515_18890</name>
</gene>
<evidence type="ECO:0000259" key="2">
    <source>
        <dbReference type="Pfam" id="PF04235"/>
    </source>
</evidence>
<reference evidence="4" key="1">
    <citation type="journal article" date="2019" name="Int. J. Syst. Evol. Microbiol.">
        <title>The Global Catalogue of Microorganisms (GCM) 10K type strain sequencing project: providing services to taxonomists for standard genome sequencing and annotation.</title>
        <authorList>
            <consortium name="The Broad Institute Genomics Platform"/>
            <consortium name="The Broad Institute Genome Sequencing Center for Infectious Disease"/>
            <person name="Wu L."/>
            <person name="Ma J."/>
        </authorList>
    </citation>
    <scope>NUCLEOTIDE SEQUENCE [LARGE SCALE GENOMIC DNA]</scope>
    <source>
        <strain evidence="4">CGMCC 1.15959</strain>
    </source>
</reference>
<feature type="domain" description="DUF418" evidence="2">
    <location>
        <begin position="252"/>
        <end position="412"/>
    </location>
</feature>
<feature type="transmembrane region" description="Helical" evidence="1">
    <location>
        <begin position="231"/>
        <end position="249"/>
    </location>
</feature>
<feature type="transmembrane region" description="Helical" evidence="1">
    <location>
        <begin position="345"/>
        <end position="363"/>
    </location>
</feature>
<evidence type="ECO:0000313" key="3">
    <source>
        <dbReference type="EMBL" id="GGD99318.1"/>
    </source>
</evidence>
<dbReference type="Proteomes" id="UP000619041">
    <property type="component" value="Unassembled WGS sequence"/>
</dbReference>
<accession>A0ABQ1S8L0</accession>
<dbReference type="Pfam" id="PF04235">
    <property type="entry name" value="DUF418"/>
    <property type="match status" value="1"/>
</dbReference>
<organism evidence="3 4">
    <name type="scientific">Tsuneonella deserti</name>
    <dbReference type="NCBI Taxonomy" id="2035528"/>
    <lineage>
        <taxon>Bacteria</taxon>
        <taxon>Pseudomonadati</taxon>
        <taxon>Pseudomonadota</taxon>
        <taxon>Alphaproteobacteria</taxon>
        <taxon>Sphingomonadales</taxon>
        <taxon>Erythrobacteraceae</taxon>
        <taxon>Tsuneonella</taxon>
    </lineage>
</organism>
<name>A0ABQ1S8L0_9SPHN</name>
<comment type="caution">
    <text evidence="3">The sequence shown here is derived from an EMBL/GenBank/DDBJ whole genome shotgun (WGS) entry which is preliminary data.</text>
</comment>
<keyword evidence="1" id="KW-0472">Membrane</keyword>
<feature type="transmembrane region" description="Helical" evidence="1">
    <location>
        <begin position="69"/>
        <end position="92"/>
    </location>
</feature>
<keyword evidence="1" id="KW-0812">Transmembrane</keyword>
<feature type="transmembrane region" description="Helical" evidence="1">
    <location>
        <begin position="129"/>
        <end position="148"/>
    </location>
</feature>
<sequence length="419" mass="46103">MTASPSHEPLPTGAGERLASLDFTRGVAVLGILAANIVAFGQPFLAYMWPGGFNTGPGPLSGWLWLAQFVLVDGKMRGLFTLLFGAGLALFADRAAARGSSEWLQVRRLGWLLAFGLAHYYLLWRGDILTLYALCGLIALFALRWSVIHQLAFGATVYVFGAVLGTAQFGLMWAATETSLGGWPAYARVAGDTKALLASEKADALRETLINTGVSYADYVAHAWEAHRWDWLYQFTHSAIEILPLMLFGMGLYRMGLFDGRLRRDSQARWGWAGVVSGTVLTLALGLWAMADGLTYTGTMFAFQGPQAITRLPVVLGLAALLALWGPRASGWLGGRVTAAGRMAFSNYLGTSLVMLLVFRGWGLGQFGALDRPRLYLVMLAAWLLMLAWSKPWLGHFRYGPLEWLWRCLTYGRFFAIRR</sequence>
<feature type="transmembrane region" description="Helical" evidence="1">
    <location>
        <begin position="375"/>
        <end position="394"/>
    </location>
</feature>
<dbReference type="PANTHER" id="PTHR30590">
    <property type="entry name" value="INNER MEMBRANE PROTEIN"/>
    <property type="match status" value="1"/>
</dbReference>
<feature type="transmembrane region" description="Helical" evidence="1">
    <location>
        <begin position="308"/>
        <end position="325"/>
    </location>
</feature>
<feature type="transmembrane region" description="Helical" evidence="1">
    <location>
        <begin position="155"/>
        <end position="175"/>
    </location>
</feature>
<dbReference type="InterPro" id="IPR007349">
    <property type="entry name" value="DUF418"/>
</dbReference>
<keyword evidence="4" id="KW-1185">Reference proteome</keyword>
<dbReference type="RefSeq" id="WP_229658526.1">
    <property type="nucleotide sequence ID" value="NZ_BMKL01000001.1"/>
</dbReference>
<dbReference type="PANTHER" id="PTHR30590:SF2">
    <property type="entry name" value="INNER MEMBRANE PROTEIN"/>
    <property type="match status" value="1"/>
</dbReference>
<evidence type="ECO:0000313" key="4">
    <source>
        <dbReference type="Proteomes" id="UP000619041"/>
    </source>
</evidence>
<keyword evidence="1" id="KW-1133">Transmembrane helix</keyword>
<feature type="transmembrane region" description="Helical" evidence="1">
    <location>
        <begin position="27"/>
        <end position="49"/>
    </location>
</feature>
<feature type="transmembrane region" description="Helical" evidence="1">
    <location>
        <begin position="270"/>
        <end position="288"/>
    </location>
</feature>
<dbReference type="EMBL" id="BMKL01000001">
    <property type="protein sequence ID" value="GGD99318.1"/>
    <property type="molecule type" value="Genomic_DNA"/>
</dbReference>